<dbReference type="PANTHER" id="PTHR47064">
    <property type="entry name" value="PUTATIVE (AFU_ORTHOLOGUE AFUA_1G08990)-RELATED"/>
    <property type="match status" value="1"/>
</dbReference>
<dbReference type="EMBL" id="WNWQ01000469">
    <property type="protein sequence ID" value="KAE9967414.1"/>
    <property type="molecule type" value="Genomic_DNA"/>
</dbReference>
<dbReference type="Proteomes" id="UP000447873">
    <property type="component" value="Unassembled WGS sequence"/>
</dbReference>
<evidence type="ECO:0000313" key="4">
    <source>
        <dbReference type="Proteomes" id="UP000447873"/>
    </source>
</evidence>
<name>A0A8H3UEN8_VENIN</name>
<dbReference type="SUPFAM" id="SSF63829">
    <property type="entry name" value="Calcium-dependent phosphotriesterase"/>
    <property type="match status" value="1"/>
</dbReference>
<dbReference type="EMBL" id="WNWS01000434">
    <property type="protein sequence ID" value="KAE9967863.1"/>
    <property type="molecule type" value="Genomic_DNA"/>
</dbReference>
<dbReference type="Proteomes" id="UP000433883">
    <property type="component" value="Unassembled WGS sequence"/>
</dbReference>
<protein>
    <recommendedName>
        <fullName evidence="1">SMP-30/Gluconolactonase/LRE-like region domain-containing protein</fullName>
    </recommendedName>
</protein>
<dbReference type="Pfam" id="PF08450">
    <property type="entry name" value="SGL"/>
    <property type="match status" value="1"/>
</dbReference>
<gene>
    <name evidence="2" type="ORF">BLS_006374</name>
    <name evidence="3" type="ORF">EG328_007927</name>
</gene>
<evidence type="ECO:0000313" key="2">
    <source>
        <dbReference type="EMBL" id="KAE9967414.1"/>
    </source>
</evidence>
<comment type="caution">
    <text evidence="3">The sequence shown here is derived from an EMBL/GenBank/DDBJ whole genome shotgun (WGS) entry which is preliminary data.</text>
</comment>
<sequence length="420" mass="46193">MYLKYVASTGLLAIAKASPTNDLRSRQQANNLFVSIPQEWTYKLPPAFSGNVSTDFVRTNTTNSTIDTTLLRARSSPFISYSDDFLSLVGGAQRFRLVSQQSSDFAAEAGVWVPETNQVWFTSSLYAGYSYTQVLDLNTSTIFVPNTSLPIPTPNGGYYFNGLVYLTDIGNETLAGGVYSIDPIPDATGTHQTEVVVNSYYGLRFNGPDDVTWSLSTVNGTKKPLMFFTTDVNFRPVVHGYTDPVGLPNAVWRFDPTEQLLEPIIPPADIATPNGIRVNKDFTLLYVTDTTLTAESKIGHSSNGWGSPSIYQYELSPDGYPKNKRLVGFTRRGASDGIHIDDAGRIWTAEYEGVVVRSPNGRVLGIFNAEYFLEGDAQGLAQPKIANFALANDTLVILAQTRIWTVNVGQVLVDPTRFRL</sequence>
<dbReference type="Gene3D" id="2.120.10.30">
    <property type="entry name" value="TolB, C-terminal domain"/>
    <property type="match status" value="1"/>
</dbReference>
<dbReference type="InterPro" id="IPR013658">
    <property type="entry name" value="SGL"/>
</dbReference>
<evidence type="ECO:0000259" key="1">
    <source>
        <dbReference type="Pfam" id="PF08450"/>
    </source>
</evidence>
<dbReference type="InterPro" id="IPR052988">
    <property type="entry name" value="Oryzine_lactonohydrolase"/>
</dbReference>
<dbReference type="InterPro" id="IPR011042">
    <property type="entry name" value="6-blade_b-propeller_TolB-like"/>
</dbReference>
<accession>A0A8H3UEN8</accession>
<dbReference type="AlphaFoldDB" id="A0A8H3UEN8"/>
<evidence type="ECO:0000313" key="3">
    <source>
        <dbReference type="EMBL" id="KAE9967863.1"/>
    </source>
</evidence>
<reference evidence="3 4" key="1">
    <citation type="submission" date="2018-12" db="EMBL/GenBank/DDBJ databases">
        <title>Venturia inaequalis Genome Resource.</title>
        <authorList>
            <person name="Lichtner F.J."/>
        </authorList>
    </citation>
    <scope>NUCLEOTIDE SEQUENCE [LARGE SCALE GENOMIC DNA]</scope>
    <source>
        <strain evidence="3 4">120213</strain>
        <strain evidence="2">Bline_iso_100314</strain>
    </source>
</reference>
<organism evidence="3 4">
    <name type="scientific">Venturia inaequalis</name>
    <name type="common">Apple scab fungus</name>
    <dbReference type="NCBI Taxonomy" id="5025"/>
    <lineage>
        <taxon>Eukaryota</taxon>
        <taxon>Fungi</taxon>
        <taxon>Dikarya</taxon>
        <taxon>Ascomycota</taxon>
        <taxon>Pezizomycotina</taxon>
        <taxon>Dothideomycetes</taxon>
        <taxon>Pleosporomycetidae</taxon>
        <taxon>Venturiales</taxon>
        <taxon>Venturiaceae</taxon>
        <taxon>Venturia</taxon>
    </lineage>
</organism>
<proteinExistence type="predicted"/>
<feature type="domain" description="SMP-30/Gluconolactonase/LRE-like region" evidence="1">
    <location>
        <begin position="249"/>
        <end position="365"/>
    </location>
</feature>
<dbReference type="PANTHER" id="PTHR47064:SF2">
    <property type="entry name" value="SMP-30_GLUCONOLACTONASE_LRE-LIKE REGION DOMAIN-CONTAINING PROTEIN-RELATED"/>
    <property type="match status" value="1"/>
</dbReference>